<dbReference type="EMBL" id="UXUI01010635">
    <property type="protein sequence ID" value="VDD95461.1"/>
    <property type="molecule type" value="Genomic_DNA"/>
</dbReference>
<feature type="compositionally biased region" description="Gly residues" evidence="3">
    <location>
        <begin position="191"/>
        <end position="204"/>
    </location>
</feature>
<keyword evidence="2" id="KW-0539">Nucleus</keyword>
<dbReference type="InterPro" id="IPR006594">
    <property type="entry name" value="LisH"/>
</dbReference>
<organism evidence="6">
    <name type="scientific">Enterobius vermicularis</name>
    <name type="common">Human pinworm</name>
    <dbReference type="NCBI Taxonomy" id="51028"/>
    <lineage>
        <taxon>Eukaryota</taxon>
        <taxon>Metazoa</taxon>
        <taxon>Ecdysozoa</taxon>
        <taxon>Nematoda</taxon>
        <taxon>Chromadorea</taxon>
        <taxon>Rhabditida</taxon>
        <taxon>Spirurina</taxon>
        <taxon>Oxyuridomorpha</taxon>
        <taxon>Oxyuroidea</taxon>
        <taxon>Oxyuridae</taxon>
        <taxon>Enterobius</taxon>
    </lineage>
</organism>
<feature type="compositionally biased region" description="Basic and acidic residues" evidence="3">
    <location>
        <begin position="485"/>
        <end position="505"/>
    </location>
</feature>
<feature type="region of interest" description="Disordered" evidence="3">
    <location>
        <begin position="159"/>
        <end position="265"/>
    </location>
</feature>
<dbReference type="PROSITE" id="PS50896">
    <property type="entry name" value="LISH"/>
    <property type="match status" value="1"/>
</dbReference>
<keyword evidence="5" id="KW-1185">Reference proteome</keyword>
<proteinExistence type="predicted"/>
<evidence type="ECO:0000256" key="3">
    <source>
        <dbReference type="SAM" id="MobiDB-lite"/>
    </source>
</evidence>
<evidence type="ECO:0000313" key="5">
    <source>
        <dbReference type="Proteomes" id="UP000274131"/>
    </source>
</evidence>
<gene>
    <name evidence="4" type="ORF">EVEC_LOCUS10212</name>
</gene>
<dbReference type="WBParaSite" id="EVEC_0001088701-mRNA-1">
    <property type="protein sequence ID" value="EVEC_0001088701-mRNA-1"/>
    <property type="gene ID" value="EVEC_0001088701"/>
</dbReference>
<accession>A0A0N4VJ66</accession>
<feature type="compositionally biased region" description="Polar residues" evidence="3">
    <location>
        <begin position="393"/>
        <end position="404"/>
    </location>
</feature>
<feature type="compositionally biased region" description="Polar residues" evidence="3">
    <location>
        <begin position="212"/>
        <end position="223"/>
    </location>
</feature>
<feature type="compositionally biased region" description="Low complexity" evidence="3">
    <location>
        <begin position="332"/>
        <end position="373"/>
    </location>
</feature>
<protein>
    <submittedName>
        <fullName evidence="6">LisH domain-containing protein</fullName>
    </submittedName>
</protein>
<dbReference type="PANTHER" id="PTHR12610:SF12">
    <property type="entry name" value="SEQUENCE-SPECIFIC SINGLE-STRANDED DNA-BINDING PROTEIN, ISOFORM D"/>
    <property type="match status" value="1"/>
</dbReference>
<dbReference type="STRING" id="51028.A0A0N4VJ66"/>
<reference evidence="6" key="1">
    <citation type="submission" date="2017-02" db="UniProtKB">
        <authorList>
            <consortium name="WormBaseParasite"/>
        </authorList>
    </citation>
    <scope>IDENTIFICATION</scope>
</reference>
<dbReference type="PANTHER" id="PTHR12610">
    <property type="entry name" value="SINGLE STRANDED DNA BINDING PROTEIN"/>
    <property type="match status" value="1"/>
</dbReference>
<reference evidence="4 5" key="2">
    <citation type="submission" date="2018-10" db="EMBL/GenBank/DDBJ databases">
        <authorList>
            <consortium name="Pathogen Informatics"/>
        </authorList>
    </citation>
    <scope>NUCLEOTIDE SEQUENCE [LARGE SCALE GENOMIC DNA]</scope>
</reference>
<dbReference type="GO" id="GO:0005634">
    <property type="term" value="C:nucleus"/>
    <property type="evidence" value="ECO:0007669"/>
    <property type="project" value="UniProtKB-SubCell"/>
</dbReference>
<evidence type="ECO:0000313" key="4">
    <source>
        <dbReference type="EMBL" id="VDD95461.1"/>
    </source>
</evidence>
<feature type="region of interest" description="Disordered" evidence="3">
    <location>
        <begin position="332"/>
        <end position="514"/>
    </location>
</feature>
<comment type="subcellular location">
    <subcellularLocation>
        <location evidence="1">Nucleus</location>
    </subcellularLocation>
</comment>
<feature type="compositionally biased region" description="Polar residues" evidence="3">
    <location>
        <begin position="173"/>
        <end position="183"/>
    </location>
</feature>
<dbReference type="AlphaFoldDB" id="A0A0N4VJ66"/>
<evidence type="ECO:0000256" key="1">
    <source>
        <dbReference type="ARBA" id="ARBA00004123"/>
    </source>
</evidence>
<feature type="compositionally biased region" description="Pro residues" evidence="3">
    <location>
        <begin position="249"/>
        <end position="259"/>
    </location>
</feature>
<evidence type="ECO:0000313" key="6">
    <source>
        <dbReference type="WBParaSite" id="EVEC_0001088701-mRNA-1"/>
    </source>
</evidence>
<dbReference type="OrthoDB" id="5600002at2759"/>
<dbReference type="GO" id="GO:0045944">
    <property type="term" value="P:positive regulation of transcription by RNA polymerase II"/>
    <property type="evidence" value="ECO:0007669"/>
    <property type="project" value="TreeGrafter"/>
</dbReference>
<name>A0A0N4VJ66_ENTVE</name>
<sequence>MVEQCDKLLNFLSNEDSVKSNTEDLAIVAMFAPQPKAQATTRPAQMLTSQSEASAKENHKLYKVLGGIVLKVRLAGYVYEYLILNGATKTAECFKSEYLSTITKAMPTLQSSDPPGFLQNWFFLFWDLYSAAPEKRDSCEASQEAKAFHEFGFMNPSHGVPTGPVSGPMMNGMHTSHMFSSAAPSPLSLGPGPGGDGMMPGGGYYPPRSAQPGPSGSTSQASPISGVPSAGNFAAVPPRYGMPAARNGPPGPGGMPPAGFPGGAPPHMFTGSEQMRPLPAQRLPPNAGPMRMPTGYPGMRPNGPMRYTSPMYMESPTGAPFSNTMMPNGAMCSSSAASMMSSPGPGGPMQSGPESQDPRSYMMMSSASSMQYMHPEGSMTPGAGGRGSAGPPCSTSDPQMTSLLNGDEMKHSPASTHGGISCGTPSATGGPGSQAAVGGPGSVAGAGVGGPGSVHSQSGGSTGGQGGPPISQGGNAVSGQEEASEISKIKQSLFDDMKYGGKEESTTDNYHQYP</sequence>
<feature type="compositionally biased region" description="Gly residues" evidence="3">
    <location>
        <begin position="438"/>
        <end position="452"/>
    </location>
</feature>
<dbReference type="Proteomes" id="UP000274131">
    <property type="component" value="Unassembled WGS sequence"/>
</dbReference>
<evidence type="ECO:0000256" key="2">
    <source>
        <dbReference type="ARBA" id="ARBA00023242"/>
    </source>
</evidence>